<protein>
    <submittedName>
        <fullName evidence="2">Uncharacterized protein</fullName>
    </submittedName>
</protein>
<feature type="non-terminal residue" evidence="2">
    <location>
        <position position="26"/>
    </location>
</feature>
<organism evidence="2">
    <name type="scientific">marine metagenome</name>
    <dbReference type="NCBI Taxonomy" id="408172"/>
    <lineage>
        <taxon>unclassified sequences</taxon>
        <taxon>metagenomes</taxon>
        <taxon>ecological metagenomes</taxon>
    </lineage>
</organism>
<accession>A0A382UPD1</accession>
<proteinExistence type="predicted"/>
<evidence type="ECO:0000313" key="2">
    <source>
        <dbReference type="EMBL" id="SVD35957.1"/>
    </source>
</evidence>
<reference evidence="2" key="1">
    <citation type="submission" date="2018-05" db="EMBL/GenBank/DDBJ databases">
        <authorList>
            <person name="Lanie J.A."/>
            <person name="Ng W.-L."/>
            <person name="Kazmierczak K.M."/>
            <person name="Andrzejewski T.M."/>
            <person name="Davidsen T.M."/>
            <person name="Wayne K.J."/>
            <person name="Tettelin H."/>
            <person name="Glass J.I."/>
            <person name="Rusch D."/>
            <person name="Podicherti R."/>
            <person name="Tsui H.-C.T."/>
            <person name="Winkler M.E."/>
        </authorList>
    </citation>
    <scope>NUCLEOTIDE SEQUENCE</scope>
</reference>
<gene>
    <name evidence="2" type="ORF">METZ01_LOCUS388811</name>
</gene>
<dbReference type="EMBL" id="UINC01145679">
    <property type="protein sequence ID" value="SVD35957.1"/>
    <property type="molecule type" value="Genomic_DNA"/>
</dbReference>
<dbReference type="AlphaFoldDB" id="A0A382UPD1"/>
<name>A0A382UPD1_9ZZZZ</name>
<sequence length="26" mass="2951">MDISSDNLSADFDGDLEYLEQNQTET</sequence>
<evidence type="ECO:0000256" key="1">
    <source>
        <dbReference type="SAM" id="MobiDB-lite"/>
    </source>
</evidence>
<feature type="region of interest" description="Disordered" evidence="1">
    <location>
        <begin position="1"/>
        <end position="26"/>
    </location>
</feature>